<reference evidence="2 3" key="1">
    <citation type="submission" date="2017-11" db="EMBL/GenBank/DDBJ databases">
        <title>De novo assembly and phasing of dikaryotic genomes from two isolates of Puccinia coronata f. sp. avenae, the causal agent of oat crown rust.</title>
        <authorList>
            <person name="Miller M.E."/>
            <person name="Zhang Y."/>
            <person name="Omidvar V."/>
            <person name="Sperschneider J."/>
            <person name="Schwessinger B."/>
            <person name="Raley C."/>
            <person name="Palmer J.M."/>
            <person name="Garnica D."/>
            <person name="Upadhyaya N."/>
            <person name="Rathjen J."/>
            <person name="Taylor J.M."/>
            <person name="Park R.F."/>
            <person name="Dodds P.N."/>
            <person name="Hirsch C.D."/>
            <person name="Kianian S.F."/>
            <person name="Figueroa M."/>
        </authorList>
    </citation>
    <scope>NUCLEOTIDE SEQUENCE [LARGE SCALE GENOMIC DNA]</scope>
    <source>
        <strain evidence="2">12NC29</strain>
    </source>
</reference>
<sequence>MLDKKYNLYIVNGVHQEDWLRELLGVFIDKRVGIGGTWTTARSCACSSSRTRCSKKKLNQEKVAKAAGNDAAGALEGGSSLENGHNSKGKLNMRIKGKAVNNKTTEATSMLKDQDWSVDTSAEAVKEHMESLEAGTQNSLSRGNNDAKENPGNPMPSSMTGSYPTVTWSQTSISSSSLRNLALRKKT</sequence>
<evidence type="ECO:0000313" key="2">
    <source>
        <dbReference type="EMBL" id="PLW52884.1"/>
    </source>
</evidence>
<organism evidence="2 3">
    <name type="scientific">Puccinia coronata f. sp. avenae</name>
    <dbReference type="NCBI Taxonomy" id="200324"/>
    <lineage>
        <taxon>Eukaryota</taxon>
        <taxon>Fungi</taxon>
        <taxon>Dikarya</taxon>
        <taxon>Basidiomycota</taxon>
        <taxon>Pucciniomycotina</taxon>
        <taxon>Pucciniomycetes</taxon>
        <taxon>Pucciniales</taxon>
        <taxon>Pucciniaceae</taxon>
        <taxon>Puccinia</taxon>
    </lineage>
</organism>
<protein>
    <submittedName>
        <fullName evidence="2">Uncharacterized protein</fullName>
    </submittedName>
</protein>
<dbReference type="EMBL" id="PGCJ01000072">
    <property type="protein sequence ID" value="PLW52884.1"/>
    <property type="molecule type" value="Genomic_DNA"/>
</dbReference>
<dbReference type="STRING" id="200324.A0A2N5VSB5"/>
<feature type="compositionally biased region" description="Polar residues" evidence="1">
    <location>
        <begin position="134"/>
        <end position="144"/>
    </location>
</feature>
<dbReference type="AlphaFoldDB" id="A0A2N5VSB5"/>
<feature type="region of interest" description="Disordered" evidence="1">
    <location>
        <begin position="72"/>
        <end position="187"/>
    </location>
</feature>
<feature type="compositionally biased region" description="Polar residues" evidence="1">
    <location>
        <begin position="155"/>
        <end position="168"/>
    </location>
</feature>
<proteinExistence type="predicted"/>
<feature type="compositionally biased region" description="Basic residues" evidence="1">
    <location>
        <begin position="87"/>
        <end position="97"/>
    </location>
</feature>
<evidence type="ECO:0000313" key="3">
    <source>
        <dbReference type="Proteomes" id="UP000235388"/>
    </source>
</evidence>
<name>A0A2N5VSB5_9BASI</name>
<accession>A0A2N5VSB5</accession>
<comment type="caution">
    <text evidence="2">The sequence shown here is derived from an EMBL/GenBank/DDBJ whole genome shotgun (WGS) entry which is preliminary data.</text>
</comment>
<evidence type="ECO:0000256" key="1">
    <source>
        <dbReference type="SAM" id="MobiDB-lite"/>
    </source>
</evidence>
<keyword evidence="3" id="KW-1185">Reference proteome</keyword>
<dbReference type="OrthoDB" id="10250831at2759"/>
<gene>
    <name evidence="2" type="ORF">PCANC_08731</name>
</gene>
<dbReference type="Proteomes" id="UP000235388">
    <property type="component" value="Unassembled WGS sequence"/>
</dbReference>